<organism evidence="1 2">
    <name type="scientific">Sorangium cellulosum</name>
    <name type="common">Polyangium cellulosum</name>
    <dbReference type="NCBI Taxonomy" id="56"/>
    <lineage>
        <taxon>Bacteria</taxon>
        <taxon>Pseudomonadati</taxon>
        <taxon>Myxococcota</taxon>
        <taxon>Polyangia</taxon>
        <taxon>Polyangiales</taxon>
        <taxon>Polyangiaceae</taxon>
        <taxon>Sorangium</taxon>
    </lineage>
</organism>
<accession>A0A4P2PVR0</accession>
<sequence>MSNINGIAAYSNSYQEYKHPTTGNKAPLLTVHHKLWTQTVTTNSGSYIQAEVWVSNDGQTMLRNINVTVTIQGGDGIWAPQFCDSAGNLQPGTFLPPFEMGDLQPGQSSAVHKYWWKAVKPNVPQNGADFDAQFTVIPDFQVVYADTDDYFTDKSHVKIG</sequence>
<evidence type="ECO:0000313" key="2">
    <source>
        <dbReference type="Proteomes" id="UP000295781"/>
    </source>
</evidence>
<gene>
    <name evidence="1" type="ORF">SOCEGT47_012730</name>
</gene>
<proteinExistence type="predicted"/>
<dbReference type="AlphaFoldDB" id="A0A4P2PVR0"/>
<reference evidence="1 2" key="1">
    <citation type="submission" date="2015-09" db="EMBL/GenBank/DDBJ databases">
        <title>Sorangium comparison.</title>
        <authorList>
            <person name="Zaburannyi N."/>
            <person name="Bunk B."/>
            <person name="Overmann J."/>
            <person name="Mueller R."/>
        </authorList>
    </citation>
    <scope>NUCLEOTIDE SEQUENCE [LARGE SCALE GENOMIC DNA]</scope>
    <source>
        <strain evidence="1 2">So ceGT47</strain>
    </source>
</reference>
<name>A0A4P2PVR0_SORCE</name>
<dbReference type="RefSeq" id="WP_129346208.1">
    <property type="nucleotide sequence ID" value="NZ_CP012670.1"/>
</dbReference>
<dbReference type="Proteomes" id="UP000295781">
    <property type="component" value="Chromosome"/>
</dbReference>
<evidence type="ECO:0000313" key="1">
    <source>
        <dbReference type="EMBL" id="AUX20799.1"/>
    </source>
</evidence>
<dbReference type="EMBL" id="CP012670">
    <property type="protein sequence ID" value="AUX20799.1"/>
    <property type="molecule type" value="Genomic_DNA"/>
</dbReference>
<protein>
    <submittedName>
        <fullName evidence="1">Uncharacterized protein</fullName>
    </submittedName>
</protein>